<keyword evidence="4" id="KW-1185">Reference proteome</keyword>
<evidence type="ECO:0008006" key="5">
    <source>
        <dbReference type="Google" id="ProtNLM"/>
    </source>
</evidence>
<evidence type="ECO:0000256" key="2">
    <source>
        <dbReference type="SAM" id="SignalP"/>
    </source>
</evidence>
<keyword evidence="2" id="KW-0732">Signal</keyword>
<accession>A0A4Z1C2X0</accession>
<reference evidence="3 4" key="1">
    <citation type="submission" date="2019-04" db="EMBL/GenBank/DDBJ databases">
        <title>Three New Species of Nocardioides, Nocardioides euryhalodurans sp. nov., Nocardioides seonyuensis sp. nov. and Nocardioides eburneoflavus sp. nov. Isolated from Soil.</title>
        <authorList>
            <person name="Roh S.G."/>
            <person name="Lee C."/>
            <person name="Kim M.-K."/>
            <person name="Kim S.B."/>
        </authorList>
    </citation>
    <scope>NUCLEOTIDE SEQUENCE [LARGE SCALE GENOMIC DNA]</scope>
    <source>
        <strain evidence="3 4">MMS17-SY213</strain>
    </source>
</reference>
<proteinExistence type="predicted"/>
<feature type="transmembrane region" description="Helical" evidence="1">
    <location>
        <begin position="46"/>
        <end position="64"/>
    </location>
</feature>
<feature type="signal peptide" evidence="2">
    <location>
        <begin position="1"/>
        <end position="30"/>
    </location>
</feature>
<feature type="chain" id="PRO_5021294627" description="Cell envelope biogenesis protein OmpA" evidence="2">
    <location>
        <begin position="31"/>
        <end position="128"/>
    </location>
</feature>
<dbReference type="RefSeq" id="WP_135837790.1">
    <property type="nucleotide sequence ID" value="NZ_SRRO01000001.1"/>
</dbReference>
<feature type="transmembrane region" description="Helical" evidence="1">
    <location>
        <begin position="100"/>
        <end position="121"/>
    </location>
</feature>
<dbReference type="InterPro" id="IPR045713">
    <property type="entry name" value="DUF6069"/>
</dbReference>
<dbReference type="InterPro" id="IPR006311">
    <property type="entry name" value="TAT_signal"/>
</dbReference>
<gene>
    <name evidence="3" type="ORF">EXE59_04300</name>
</gene>
<comment type="caution">
    <text evidence="3">The sequence shown here is derived from an EMBL/GenBank/DDBJ whole genome shotgun (WGS) entry which is preliminary data.</text>
</comment>
<keyword evidence="1" id="KW-1133">Transmembrane helix</keyword>
<dbReference type="Pfam" id="PF19545">
    <property type="entry name" value="DUF6069"/>
    <property type="match status" value="1"/>
</dbReference>
<evidence type="ECO:0000256" key="1">
    <source>
        <dbReference type="SAM" id="Phobius"/>
    </source>
</evidence>
<keyword evidence="1" id="KW-0812">Transmembrane</keyword>
<protein>
    <recommendedName>
        <fullName evidence="5">Cell envelope biogenesis protein OmpA</fullName>
    </recommendedName>
</protein>
<dbReference type="OrthoDB" id="4775254at2"/>
<keyword evidence="1" id="KW-0472">Membrane</keyword>
<sequence length="128" mass="12932">MSARRLVATGLAAAIAAAALNAGLAAVARAAGVDLEVTGGEVVPVSGIAFVTAAFSLVGVVLAAALRRWSDRPVQWWWRTTIALTAASLVPPFLAATDTATALTLALLHLVAAALVVPVVARTLRPTA</sequence>
<evidence type="ECO:0000313" key="3">
    <source>
        <dbReference type="EMBL" id="TGN63252.1"/>
    </source>
</evidence>
<dbReference type="PROSITE" id="PS51318">
    <property type="entry name" value="TAT"/>
    <property type="match status" value="1"/>
</dbReference>
<dbReference type="Proteomes" id="UP000297496">
    <property type="component" value="Unassembled WGS sequence"/>
</dbReference>
<dbReference type="AlphaFoldDB" id="A0A4Z1C2X0"/>
<dbReference type="EMBL" id="SRRO01000001">
    <property type="protein sequence ID" value="TGN63252.1"/>
    <property type="molecule type" value="Genomic_DNA"/>
</dbReference>
<name>A0A4Z1C2X0_9ACTN</name>
<evidence type="ECO:0000313" key="4">
    <source>
        <dbReference type="Proteomes" id="UP000297496"/>
    </source>
</evidence>
<organism evidence="3 4">
    <name type="scientific">Nocardioides eburneiflavus</name>
    <dbReference type="NCBI Taxonomy" id="2518372"/>
    <lineage>
        <taxon>Bacteria</taxon>
        <taxon>Bacillati</taxon>
        <taxon>Actinomycetota</taxon>
        <taxon>Actinomycetes</taxon>
        <taxon>Propionibacteriales</taxon>
        <taxon>Nocardioidaceae</taxon>
        <taxon>Nocardioides</taxon>
    </lineage>
</organism>
<feature type="transmembrane region" description="Helical" evidence="1">
    <location>
        <begin position="76"/>
        <end position="94"/>
    </location>
</feature>